<name>A0ABU5DTX7_9PROT</name>
<evidence type="ECO:0000313" key="6">
    <source>
        <dbReference type="Proteomes" id="UP001271769"/>
    </source>
</evidence>
<feature type="repeat" description="TPR" evidence="3">
    <location>
        <begin position="160"/>
        <end position="193"/>
    </location>
</feature>
<evidence type="ECO:0000256" key="4">
    <source>
        <dbReference type="SAM" id="MobiDB-lite"/>
    </source>
</evidence>
<dbReference type="PROSITE" id="PS51257">
    <property type="entry name" value="PROKAR_LIPOPROTEIN"/>
    <property type="match status" value="1"/>
</dbReference>
<dbReference type="EMBL" id="JAXCLX010000001">
    <property type="protein sequence ID" value="MDY0870765.1"/>
    <property type="molecule type" value="Genomic_DNA"/>
</dbReference>
<dbReference type="InterPro" id="IPR019734">
    <property type="entry name" value="TPR_rpt"/>
</dbReference>
<dbReference type="PROSITE" id="PS50005">
    <property type="entry name" value="TPR"/>
    <property type="match status" value="1"/>
</dbReference>
<evidence type="ECO:0000256" key="3">
    <source>
        <dbReference type="PROSITE-ProRule" id="PRU00339"/>
    </source>
</evidence>
<dbReference type="PANTHER" id="PTHR45586:SF1">
    <property type="entry name" value="LIPOPOLYSACCHARIDE ASSEMBLY PROTEIN B"/>
    <property type="match status" value="1"/>
</dbReference>
<sequence>MMAINRWAGRQGQRGANCALLVGALLGLGACGSMPGSAKSTEGASDAPAATAKPSEVDPQLKLAAMQAEAQNNYLEAAQHYQSLLSRDPDNLELALGLARNLRFAGSTPQDIDLLNQLIAKNGRTPRLLTELGKSYVSSDQMNLAIPVLQEATSLEGATWDSFSTLGVAFDYQNQFERAREEYAQALMLSPRNPDVLNNLALSQAQSGDLDGAIETLGQATDQASASPQTRQNLALLLALKGDTAGAERLARKDLPKEMADLNAEYYRYLTGN</sequence>
<keyword evidence="1" id="KW-0677">Repeat</keyword>
<dbReference type="Pfam" id="PF13432">
    <property type="entry name" value="TPR_16"/>
    <property type="match status" value="1"/>
</dbReference>
<keyword evidence="6" id="KW-1185">Reference proteome</keyword>
<organism evidence="5 6">
    <name type="scientific">Dongia rigui</name>
    <dbReference type="NCBI Taxonomy" id="940149"/>
    <lineage>
        <taxon>Bacteria</taxon>
        <taxon>Pseudomonadati</taxon>
        <taxon>Pseudomonadota</taxon>
        <taxon>Alphaproteobacteria</taxon>
        <taxon>Rhodospirillales</taxon>
        <taxon>Dongiaceae</taxon>
        <taxon>Dongia</taxon>
    </lineage>
</organism>
<evidence type="ECO:0000256" key="2">
    <source>
        <dbReference type="ARBA" id="ARBA00022803"/>
    </source>
</evidence>
<gene>
    <name evidence="5" type="ORF">SMD31_02485</name>
</gene>
<dbReference type="PANTHER" id="PTHR45586">
    <property type="entry name" value="TPR REPEAT-CONTAINING PROTEIN PA4667"/>
    <property type="match status" value="1"/>
</dbReference>
<proteinExistence type="predicted"/>
<accession>A0ABU5DTX7</accession>
<feature type="region of interest" description="Disordered" evidence="4">
    <location>
        <begin position="37"/>
        <end position="56"/>
    </location>
</feature>
<dbReference type="RefSeq" id="WP_320499101.1">
    <property type="nucleotide sequence ID" value="NZ_JAXCLX010000001.1"/>
</dbReference>
<dbReference type="InterPro" id="IPR051012">
    <property type="entry name" value="CellSynth/LPSAsmb/PSIAsmb"/>
</dbReference>
<comment type="caution">
    <text evidence="5">The sequence shown here is derived from an EMBL/GenBank/DDBJ whole genome shotgun (WGS) entry which is preliminary data.</text>
</comment>
<reference evidence="5 6" key="1">
    <citation type="journal article" date="2013" name="Antonie Van Leeuwenhoek">
        <title>Dongia rigui sp. nov., isolated from freshwater of a large wetland in Korea.</title>
        <authorList>
            <person name="Baik K.S."/>
            <person name="Hwang Y.M."/>
            <person name="Choi J.S."/>
            <person name="Kwon J."/>
            <person name="Seong C.N."/>
        </authorList>
    </citation>
    <scope>NUCLEOTIDE SEQUENCE [LARGE SCALE GENOMIC DNA]</scope>
    <source>
        <strain evidence="5 6">04SU4-P</strain>
    </source>
</reference>
<dbReference type="Pfam" id="PF14559">
    <property type="entry name" value="TPR_19"/>
    <property type="match status" value="1"/>
</dbReference>
<dbReference type="SUPFAM" id="SSF48452">
    <property type="entry name" value="TPR-like"/>
    <property type="match status" value="1"/>
</dbReference>
<evidence type="ECO:0000313" key="5">
    <source>
        <dbReference type="EMBL" id="MDY0870765.1"/>
    </source>
</evidence>
<keyword evidence="2 3" id="KW-0802">TPR repeat</keyword>
<evidence type="ECO:0000256" key="1">
    <source>
        <dbReference type="ARBA" id="ARBA00022737"/>
    </source>
</evidence>
<dbReference type="Gene3D" id="1.25.40.10">
    <property type="entry name" value="Tetratricopeptide repeat domain"/>
    <property type="match status" value="1"/>
</dbReference>
<dbReference type="InterPro" id="IPR011990">
    <property type="entry name" value="TPR-like_helical_dom_sf"/>
</dbReference>
<dbReference type="SMART" id="SM00028">
    <property type="entry name" value="TPR"/>
    <property type="match status" value="4"/>
</dbReference>
<protein>
    <submittedName>
        <fullName evidence="5">Tetratricopeptide repeat protein</fullName>
    </submittedName>
</protein>
<dbReference type="Proteomes" id="UP001271769">
    <property type="component" value="Unassembled WGS sequence"/>
</dbReference>